<organism evidence="2 3">
    <name type="scientific">Pseudomonas frederiksbergensis</name>
    <dbReference type="NCBI Taxonomy" id="104087"/>
    <lineage>
        <taxon>Bacteria</taxon>
        <taxon>Pseudomonadati</taxon>
        <taxon>Pseudomonadota</taxon>
        <taxon>Gammaproteobacteria</taxon>
        <taxon>Pseudomonadales</taxon>
        <taxon>Pseudomonadaceae</taxon>
        <taxon>Pseudomonas</taxon>
    </lineage>
</organism>
<keyword evidence="1" id="KW-0812">Transmembrane</keyword>
<dbReference type="AlphaFoldDB" id="A0A423JYI5"/>
<dbReference type="EMBL" id="MOBQ01000025">
    <property type="protein sequence ID" value="RON42814.1"/>
    <property type="molecule type" value="Genomic_DNA"/>
</dbReference>
<feature type="transmembrane region" description="Helical" evidence="1">
    <location>
        <begin position="35"/>
        <end position="58"/>
    </location>
</feature>
<evidence type="ECO:0000313" key="3">
    <source>
        <dbReference type="Proteomes" id="UP000285349"/>
    </source>
</evidence>
<reference evidence="2 3" key="1">
    <citation type="submission" date="2016-10" db="EMBL/GenBank/DDBJ databases">
        <title>Comparative genome analysis of multiple Pseudomonas spp. focuses on biocontrol and plant growth promoting traits.</title>
        <authorList>
            <person name="Tao X.-Y."/>
            <person name="Taylor C.G."/>
        </authorList>
    </citation>
    <scope>NUCLEOTIDE SEQUENCE [LARGE SCALE GENOMIC DNA]</scope>
    <source>
        <strain evidence="2 3">37A10</strain>
    </source>
</reference>
<gene>
    <name evidence="2" type="ORF">BK666_21790</name>
</gene>
<accession>A0A423JYI5</accession>
<name>A0A423JYI5_9PSED</name>
<sequence length="61" mass="6552">MSTPPTTQASIEQLRREVAALAEDMRNPPPTAPRAILLPFGLGAALALVTFIVVVWVARLL</sequence>
<keyword evidence="1" id="KW-1133">Transmembrane helix</keyword>
<proteinExistence type="predicted"/>
<evidence type="ECO:0000256" key="1">
    <source>
        <dbReference type="SAM" id="Phobius"/>
    </source>
</evidence>
<protein>
    <submittedName>
        <fullName evidence="2">Uncharacterized protein</fullName>
    </submittedName>
</protein>
<dbReference type="Proteomes" id="UP000285349">
    <property type="component" value="Unassembled WGS sequence"/>
</dbReference>
<evidence type="ECO:0000313" key="2">
    <source>
        <dbReference type="EMBL" id="RON42814.1"/>
    </source>
</evidence>
<dbReference type="RefSeq" id="WP_123513067.1">
    <property type="nucleotide sequence ID" value="NZ_MOBQ01000025.1"/>
</dbReference>
<dbReference type="OrthoDB" id="7032019at2"/>
<comment type="caution">
    <text evidence="2">The sequence shown here is derived from an EMBL/GenBank/DDBJ whole genome shotgun (WGS) entry which is preliminary data.</text>
</comment>
<keyword evidence="1" id="KW-0472">Membrane</keyword>